<feature type="domain" description="Lsr2 DNA-binding" evidence="3">
    <location>
        <begin position="80"/>
        <end position="112"/>
    </location>
</feature>
<dbReference type="GO" id="GO:0016746">
    <property type="term" value="F:acyltransferase activity"/>
    <property type="evidence" value="ECO:0007669"/>
    <property type="project" value="InterPro"/>
</dbReference>
<reference evidence="4 5" key="1">
    <citation type="submission" date="2019-06" db="EMBL/GenBank/DDBJ databases">
        <title>Whole genome shotgun sequence of Microbacterium testaceum NBRC 12675.</title>
        <authorList>
            <person name="Hosoyama A."/>
            <person name="Uohara A."/>
            <person name="Ohji S."/>
            <person name="Ichikawa N."/>
        </authorList>
    </citation>
    <scope>NUCLEOTIDE SEQUENCE [LARGE SCALE GENOMIC DNA]</scope>
    <source>
        <strain evidence="4 5">NBRC 12675</strain>
    </source>
</reference>
<dbReference type="OrthoDB" id="4113332at2"/>
<evidence type="ECO:0000259" key="2">
    <source>
        <dbReference type="Pfam" id="PF11774"/>
    </source>
</evidence>
<keyword evidence="1" id="KW-0238">DNA-binding</keyword>
<dbReference type="EMBL" id="BJML01000004">
    <property type="protein sequence ID" value="GEB45734.1"/>
    <property type="molecule type" value="Genomic_DNA"/>
</dbReference>
<evidence type="ECO:0000256" key="1">
    <source>
        <dbReference type="ARBA" id="ARBA00023125"/>
    </source>
</evidence>
<name>A0A4Y3QKD7_MICTE</name>
<gene>
    <name evidence="4" type="ORF">MTE01_16790</name>
</gene>
<dbReference type="GO" id="GO:0003677">
    <property type="term" value="F:DNA binding"/>
    <property type="evidence" value="ECO:0007669"/>
    <property type="project" value="UniProtKB-KW"/>
</dbReference>
<dbReference type="Gene3D" id="3.30.60.230">
    <property type="entry name" value="Lsr2, dimerization domain"/>
    <property type="match status" value="1"/>
</dbReference>
<dbReference type="GeneID" id="57144367"/>
<protein>
    <submittedName>
        <fullName evidence="4">Lsr2 family protein</fullName>
    </submittedName>
</protein>
<dbReference type="Pfam" id="PF23359">
    <property type="entry name" value="Lsr2_DNA-bd"/>
    <property type="match status" value="1"/>
</dbReference>
<dbReference type="InterPro" id="IPR055370">
    <property type="entry name" value="Lsr2_DNA-bd"/>
</dbReference>
<evidence type="ECO:0000313" key="5">
    <source>
        <dbReference type="Proteomes" id="UP000319525"/>
    </source>
</evidence>
<comment type="caution">
    <text evidence="4">The sequence shown here is derived from an EMBL/GenBank/DDBJ whole genome shotgun (WGS) entry which is preliminary data.</text>
</comment>
<evidence type="ECO:0000259" key="3">
    <source>
        <dbReference type="Pfam" id="PF23359"/>
    </source>
</evidence>
<dbReference type="InterPro" id="IPR036625">
    <property type="entry name" value="E3-bd_dom_sf"/>
</dbReference>
<proteinExistence type="predicted"/>
<dbReference type="InterPro" id="IPR024412">
    <property type="entry name" value="Lsr2_dim_dom"/>
</dbReference>
<dbReference type="RefSeq" id="WP_141376802.1">
    <property type="nucleotide sequence ID" value="NZ_BJML01000004.1"/>
</dbReference>
<dbReference type="Pfam" id="PF11774">
    <property type="entry name" value="Lsr2"/>
    <property type="match status" value="1"/>
</dbReference>
<feature type="domain" description="Lsr2 dimerization" evidence="2">
    <location>
        <begin position="1"/>
        <end position="61"/>
    </location>
</feature>
<organism evidence="4 5">
    <name type="scientific">Microbacterium testaceum</name>
    <name type="common">Aureobacterium testaceum</name>
    <name type="synonym">Brevibacterium testaceum</name>
    <dbReference type="NCBI Taxonomy" id="2033"/>
    <lineage>
        <taxon>Bacteria</taxon>
        <taxon>Bacillati</taxon>
        <taxon>Actinomycetota</taxon>
        <taxon>Actinomycetes</taxon>
        <taxon>Micrococcales</taxon>
        <taxon>Microbacteriaceae</taxon>
        <taxon>Microbacterium</taxon>
    </lineage>
</organism>
<accession>A0A4Y3QKD7</accession>
<dbReference type="Proteomes" id="UP000319525">
    <property type="component" value="Unassembled WGS sequence"/>
</dbReference>
<dbReference type="Gene3D" id="4.10.320.10">
    <property type="entry name" value="E3-binding domain"/>
    <property type="match status" value="1"/>
</dbReference>
<evidence type="ECO:0000313" key="4">
    <source>
        <dbReference type="EMBL" id="GEB45734.1"/>
    </source>
</evidence>
<sequence length="114" mass="12381">MAIRHIEQTIDDLDGSVLEEGEGTRIVFSLEGRTYEIDLSASNAEKFRSAFAPYVDAARSVRSAGTGRARRSSPSKSDVDLSAVREWARANGHTVSDRGRVAAPIVEAWKDATS</sequence>
<dbReference type="InterPro" id="IPR042261">
    <property type="entry name" value="Lsr2-like_dimerization"/>
</dbReference>
<dbReference type="AlphaFoldDB" id="A0A4Y3QKD7"/>